<evidence type="ECO:0000259" key="8">
    <source>
        <dbReference type="Pfam" id="PF03176"/>
    </source>
</evidence>
<feature type="transmembrane region" description="Helical" evidence="7">
    <location>
        <begin position="896"/>
        <end position="915"/>
    </location>
</feature>
<dbReference type="SUPFAM" id="SSF82866">
    <property type="entry name" value="Multidrug efflux transporter AcrB transmembrane domain"/>
    <property type="match status" value="2"/>
</dbReference>
<keyword evidence="3 7" id="KW-0812">Transmembrane</keyword>
<dbReference type="KEGG" id="bsol:FSW04_21005"/>
<name>A0A5B8U9F6_9ACTN</name>
<dbReference type="AlphaFoldDB" id="A0A5B8U9F6"/>
<evidence type="ECO:0000256" key="3">
    <source>
        <dbReference type="ARBA" id="ARBA00022692"/>
    </source>
</evidence>
<reference evidence="9 10" key="1">
    <citation type="journal article" date="2018" name="J. Microbiol.">
        <title>Baekduia soli gen. nov., sp. nov., a novel bacterium isolated from the soil of Baekdu Mountain and proposal of a novel family name, Baekduiaceae fam. nov.</title>
        <authorList>
            <person name="An D.S."/>
            <person name="Siddiqi M.Z."/>
            <person name="Kim K.H."/>
            <person name="Yu H.S."/>
            <person name="Im W.T."/>
        </authorList>
    </citation>
    <scope>NUCLEOTIDE SEQUENCE [LARGE SCALE GENOMIC DNA]</scope>
    <source>
        <strain evidence="9 10">BR7-21</strain>
    </source>
</reference>
<feature type="transmembrane region" description="Helical" evidence="7">
    <location>
        <begin position="922"/>
        <end position="943"/>
    </location>
</feature>
<dbReference type="InterPro" id="IPR004869">
    <property type="entry name" value="MMPL_dom"/>
</dbReference>
<evidence type="ECO:0000313" key="10">
    <source>
        <dbReference type="Proteomes" id="UP000321805"/>
    </source>
</evidence>
<dbReference type="Pfam" id="PF03176">
    <property type="entry name" value="MMPL"/>
    <property type="match status" value="2"/>
</dbReference>
<feature type="transmembrane region" description="Helical" evidence="7">
    <location>
        <begin position="281"/>
        <end position="303"/>
    </location>
</feature>
<evidence type="ECO:0000313" key="9">
    <source>
        <dbReference type="EMBL" id="QEC49803.1"/>
    </source>
</evidence>
<feature type="transmembrane region" description="Helical" evidence="7">
    <location>
        <begin position="1001"/>
        <end position="1024"/>
    </location>
</feature>
<dbReference type="PANTHER" id="PTHR33406">
    <property type="entry name" value="MEMBRANE PROTEIN MJ1562-RELATED"/>
    <property type="match status" value="1"/>
</dbReference>
<keyword evidence="10" id="KW-1185">Reference proteome</keyword>
<dbReference type="GO" id="GO:0005886">
    <property type="term" value="C:plasma membrane"/>
    <property type="evidence" value="ECO:0007669"/>
    <property type="project" value="UniProtKB-SubCell"/>
</dbReference>
<sequence>MLRLALLSIRRPVPTLLVWLAVAAALTVAGLGVSHSLSPSVVTVPGSESSRAQTLADRQFGPSVLVPILLQGPAAQLDRQGPELVRRLAARSDTRVMSAWDGGDAAKALRPAPGSAMIVASLAHSEKAMVNRYQAEIDRTVDFALSGSVRWHITGQPTLDRALKHSAISDTRRAELLAMALLFVLLLALLRRPVAAALVTAFGAASVFMSFGLMTLLGQVIAIDPIALALASISGLALGIGFALIVLRRFLDEEGLRDPHIGRGAEQAAVAHAVATSGRSVLFGGTALAVCLLLAVLIAPTTIVGSLGIGAVLCVLLAVGGAVVVLPAFLVLLGPRIDLGRFGLPAPLDRAWQRLVGAGSFVTARAVWTGAAATAVLAALAVPAAGLKTGPPDISQLPSGSQARHDFETVARVMGPGWPTPYNILVVSSSRPITDTALLRSLDTYQAKLAMDPRIASVAGPGAFRAQTKDLGKLPKTLKDSEKLLKGGRKQLGTLASGLGQAAAGTKTLQAGLQSAASGASQLQSGSGTARNGAGQLKAGIAKARAGALQISGGLDTALTGAKALRAGAAKALAGSKQLTGGLGKAATPVKAGAPVVKQMAADLSSADASLGGLTGSASATTTSLDQAIASLQAAGNDPAVAAALAAVRSARDHASSVASGLGTVQTQISGASGVATAFATQTSQLAGGLGQLLAGSTALQSGIAQLRNGNADLDTGIAKLNTGGGQLTDGLAALQTGAGALEDGLGQLTSGAGQLAGGLSAGTAPAGQLTSGLLSGQSQVTRFRGQLPSAKDLEELQKQSPGLFTNGYFTLAAIAGAPSSQARQAAFAVNLARGGNAGQIVVIPRYASKDERTQQLATSLRDSAAAFGRQTHTTTAVGGPAGNLADYHGVTAGRIWPVVATLAVVVALMLMAMLRTVVLPLVAVAFDLLAAAAAFGILSLLFTGSGAPLGGPGYLDPVIVVALFAASFGITAFFEVALLNRTREEFLRTGDAHRALRAGLRDTAGAVTMVAVAMVAAVVPFLFETIMQVRQIGIGLAAVVILDGLLVRPVLLPAAVELFGRTAWWPTSRSAPGAAQAGELGSRPAPGPDLRPPTLAGGGRS</sequence>
<feature type="transmembrane region" description="Helical" evidence="7">
    <location>
        <begin position="955"/>
        <end position="980"/>
    </location>
</feature>
<accession>A0A5B8U9F6</accession>
<evidence type="ECO:0000256" key="5">
    <source>
        <dbReference type="ARBA" id="ARBA00023136"/>
    </source>
</evidence>
<evidence type="ECO:0000256" key="1">
    <source>
        <dbReference type="ARBA" id="ARBA00004651"/>
    </source>
</evidence>
<evidence type="ECO:0000256" key="2">
    <source>
        <dbReference type="ARBA" id="ARBA00022475"/>
    </source>
</evidence>
<evidence type="ECO:0000256" key="6">
    <source>
        <dbReference type="SAM" id="MobiDB-lite"/>
    </source>
</evidence>
<dbReference type="NCBIfam" id="TIGR03057">
    <property type="entry name" value="xxxLxxG_by_4"/>
    <property type="match status" value="1"/>
</dbReference>
<evidence type="ECO:0000256" key="4">
    <source>
        <dbReference type="ARBA" id="ARBA00022989"/>
    </source>
</evidence>
<feature type="transmembrane region" description="Helical" evidence="7">
    <location>
        <begin position="309"/>
        <end position="334"/>
    </location>
</feature>
<feature type="transmembrane region" description="Helical" evidence="7">
    <location>
        <begin position="174"/>
        <end position="190"/>
    </location>
</feature>
<keyword evidence="5 7" id="KW-0472">Membrane</keyword>
<keyword evidence="2" id="KW-1003">Cell membrane</keyword>
<comment type="subcellular location">
    <subcellularLocation>
        <location evidence="1">Cell membrane</location>
        <topology evidence="1">Multi-pass membrane protein</topology>
    </subcellularLocation>
</comment>
<dbReference type="RefSeq" id="WP_146922168.1">
    <property type="nucleotide sequence ID" value="NZ_CP042430.1"/>
</dbReference>
<feature type="region of interest" description="Disordered" evidence="6">
    <location>
        <begin position="1069"/>
        <end position="1102"/>
    </location>
</feature>
<feature type="transmembrane region" description="Helical" evidence="7">
    <location>
        <begin position="1030"/>
        <end position="1052"/>
    </location>
</feature>
<feature type="transmembrane region" description="Helical" evidence="7">
    <location>
        <begin position="226"/>
        <end position="247"/>
    </location>
</feature>
<proteinExistence type="predicted"/>
<feature type="transmembrane region" description="Helical" evidence="7">
    <location>
        <begin position="197"/>
        <end position="220"/>
    </location>
</feature>
<dbReference type="InterPro" id="IPR023908">
    <property type="entry name" value="xxxLxxG_rpt"/>
</dbReference>
<feature type="domain" description="Membrane transport protein MMPL" evidence="8">
    <location>
        <begin position="848"/>
        <end position="1070"/>
    </location>
</feature>
<dbReference type="PANTHER" id="PTHR33406:SF13">
    <property type="entry name" value="MEMBRANE PROTEIN YDFJ"/>
    <property type="match status" value="1"/>
</dbReference>
<dbReference type="EMBL" id="CP042430">
    <property type="protein sequence ID" value="QEC49803.1"/>
    <property type="molecule type" value="Genomic_DNA"/>
</dbReference>
<dbReference type="Gene3D" id="1.20.1640.10">
    <property type="entry name" value="Multidrug efflux transporter AcrB transmembrane domain"/>
    <property type="match status" value="2"/>
</dbReference>
<dbReference type="InterPro" id="IPR050545">
    <property type="entry name" value="Mycobact_MmpL"/>
</dbReference>
<protein>
    <submittedName>
        <fullName evidence="9">MMPL family transporter</fullName>
    </submittedName>
</protein>
<organism evidence="9 10">
    <name type="scientific">Baekduia soli</name>
    <dbReference type="NCBI Taxonomy" id="496014"/>
    <lineage>
        <taxon>Bacteria</taxon>
        <taxon>Bacillati</taxon>
        <taxon>Actinomycetota</taxon>
        <taxon>Thermoleophilia</taxon>
        <taxon>Solirubrobacterales</taxon>
        <taxon>Baekduiaceae</taxon>
        <taxon>Baekduia</taxon>
    </lineage>
</organism>
<dbReference type="Proteomes" id="UP000321805">
    <property type="component" value="Chromosome"/>
</dbReference>
<gene>
    <name evidence="9" type="ORF">FSW04_21005</name>
</gene>
<keyword evidence="4 7" id="KW-1133">Transmembrane helix</keyword>
<feature type="domain" description="Membrane transport protein MMPL" evidence="8">
    <location>
        <begin position="85"/>
        <end position="347"/>
    </location>
</feature>
<evidence type="ECO:0000256" key="7">
    <source>
        <dbReference type="SAM" id="Phobius"/>
    </source>
</evidence>